<evidence type="ECO:0000313" key="3">
    <source>
        <dbReference type="EMBL" id="REG29706.1"/>
    </source>
</evidence>
<gene>
    <name evidence="2" type="ORF">AA314_09586</name>
    <name evidence="3" type="ORF">ATI61_107402</name>
</gene>
<dbReference type="Proteomes" id="UP000256345">
    <property type="component" value="Unassembled WGS sequence"/>
</dbReference>
<name>A0AAC8QI63_9BACT</name>
<dbReference type="KEGG" id="age:AA314_09586"/>
<reference evidence="3 5" key="2">
    <citation type="submission" date="2018-08" db="EMBL/GenBank/DDBJ databases">
        <title>Genomic Encyclopedia of Archaeal and Bacterial Type Strains, Phase II (KMG-II): from individual species to whole genera.</title>
        <authorList>
            <person name="Goeker M."/>
        </authorList>
    </citation>
    <scope>NUCLEOTIDE SEQUENCE [LARGE SCALE GENOMIC DNA]</scope>
    <source>
        <strain evidence="3 5">DSM 2261</strain>
    </source>
</reference>
<sequence length="96" mass="10575">MDAAFVEKDKEATRHMSRPGIAAVLSFFIPGLGQLYNGDIFRGLFWLIVTPGFWLGTGGLLGWVCHFIAAATAHSRAEDKQRAELASGFPRRVRVV</sequence>
<keyword evidence="5" id="KW-1185">Reference proteome</keyword>
<accession>A0AAC8QI63</accession>
<proteinExistence type="predicted"/>
<evidence type="ECO:0000256" key="1">
    <source>
        <dbReference type="SAM" id="Phobius"/>
    </source>
</evidence>
<dbReference type="EMBL" id="CP011509">
    <property type="protein sequence ID" value="AKJ07960.1"/>
    <property type="molecule type" value="Genomic_DNA"/>
</dbReference>
<evidence type="ECO:0000313" key="2">
    <source>
        <dbReference type="EMBL" id="AKJ07960.1"/>
    </source>
</evidence>
<protein>
    <recommendedName>
        <fullName evidence="6">TM2 domain-containing protein</fullName>
    </recommendedName>
</protein>
<dbReference type="EMBL" id="QUMU01000007">
    <property type="protein sequence ID" value="REG29706.1"/>
    <property type="molecule type" value="Genomic_DNA"/>
</dbReference>
<reference evidence="2 4" key="1">
    <citation type="submission" date="2015-05" db="EMBL/GenBank/DDBJ databases">
        <title>Genome assembly of Archangium gephyra DSM 2261.</title>
        <authorList>
            <person name="Sharma G."/>
            <person name="Subramanian S."/>
        </authorList>
    </citation>
    <scope>NUCLEOTIDE SEQUENCE [LARGE SCALE GENOMIC DNA]</scope>
    <source>
        <strain evidence="2 4">DSM 2261</strain>
    </source>
</reference>
<dbReference type="Proteomes" id="UP000035579">
    <property type="component" value="Chromosome"/>
</dbReference>
<feature type="transmembrane region" description="Helical" evidence="1">
    <location>
        <begin position="44"/>
        <end position="72"/>
    </location>
</feature>
<dbReference type="AlphaFoldDB" id="A0AAC8QI63"/>
<evidence type="ECO:0000313" key="4">
    <source>
        <dbReference type="Proteomes" id="UP000035579"/>
    </source>
</evidence>
<keyword evidence="1" id="KW-1133">Transmembrane helix</keyword>
<keyword evidence="1" id="KW-0812">Transmembrane</keyword>
<evidence type="ECO:0008006" key="6">
    <source>
        <dbReference type="Google" id="ProtNLM"/>
    </source>
</evidence>
<organism evidence="2 4">
    <name type="scientific">Archangium gephyra</name>
    <dbReference type="NCBI Taxonomy" id="48"/>
    <lineage>
        <taxon>Bacteria</taxon>
        <taxon>Pseudomonadati</taxon>
        <taxon>Myxococcota</taxon>
        <taxon>Myxococcia</taxon>
        <taxon>Myxococcales</taxon>
        <taxon>Cystobacterineae</taxon>
        <taxon>Archangiaceae</taxon>
        <taxon>Archangium</taxon>
    </lineage>
</organism>
<evidence type="ECO:0000313" key="5">
    <source>
        <dbReference type="Proteomes" id="UP000256345"/>
    </source>
</evidence>
<feature type="transmembrane region" description="Helical" evidence="1">
    <location>
        <begin position="20"/>
        <end position="38"/>
    </location>
</feature>
<keyword evidence="1" id="KW-0472">Membrane</keyword>